<dbReference type="Pfam" id="PF13177">
    <property type="entry name" value="DNA_pol3_delta2"/>
    <property type="match status" value="1"/>
</dbReference>
<dbReference type="PANTHER" id="PTHR11669:SF8">
    <property type="entry name" value="DNA POLYMERASE III SUBUNIT DELTA"/>
    <property type="match status" value="1"/>
</dbReference>
<proteinExistence type="predicted"/>
<dbReference type="SUPFAM" id="SSF52540">
    <property type="entry name" value="P-loop containing nucleoside triphosphate hydrolases"/>
    <property type="match status" value="1"/>
</dbReference>
<evidence type="ECO:0000259" key="1">
    <source>
        <dbReference type="SMART" id="SM00382"/>
    </source>
</evidence>
<dbReference type="PANTHER" id="PTHR11669">
    <property type="entry name" value="REPLICATION FACTOR C / DNA POLYMERASE III GAMMA-TAU SUBUNIT"/>
    <property type="match status" value="1"/>
</dbReference>
<name>A0A1G1YXH3_9BACT</name>
<evidence type="ECO:0000313" key="2">
    <source>
        <dbReference type="EMBL" id="OGY57048.1"/>
    </source>
</evidence>
<dbReference type="InterPro" id="IPR027417">
    <property type="entry name" value="P-loop_NTPase"/>
</dbReference>
<evidence type="ECO:0000313" key="3">
    <source>
        <dbReference type="Proteomes" id="UP000177062"/>
    </source>
</evidence>
<dbReference type="EMBL" id="MHIT01000009">
    <property type="protein sequence ID" value="OGY57048.1"/>
    <property type="molecule type" value="Genomic_DNA"/>
</dbReference>
<feature type="domain" description="AAA+ ATPase" evidence="1">
    <location>
        <begin position="21"/>
        <end position="151"/>
    </location>
</feature>
<gene>
    <name evidence="2" type="ORF">A2Y84_02255</name>
</gene>
<dbReference type="Proteomes" id="UP000177062">
    <property type="component" value="Unassembled WGS sequence"/>
</dbReference>
<dbReference type="Gene3D" id="3.40.50.300">
    <property type="entry name" value="P-loop containing nucleotide triphosphate hydrolases"/>
    <property type="match status" value="1"/>
</dbReference>
<sequence length="274" mass="31284">MIIGHQDKVAIFKKLIREDKLSHGYVFFGENQVGKCHFALHLANFLEKGEFTKSDSGLGETLLLRPIENSLGIDAVREIKRFLLQKPVASRYRVVIIDDAETLTSQAQNAVLKITEEPPDSSLIILIVNNIESLLATLRSRLQRVYFTRVSQKEIAAFLQKEYRLDTKKALETAAEALGRPGRAVNIVTSQHFEQARQLAEKCLKNRGSRRSIVDAVLEEDYLLNEFITQIVIKLSRDLSERYTVLDNLIDRYAKINAFNTNKRLQLESALWNI</sequence>
<dbReference type="InterPro" id="IPR003593">
    <property type="entry name" value="AAA+_ATPase"/>
</dbReference>
<accession>A0A1G1YXH3</accession>
<reference evidence="2 3" key="1">
    <citation type="journal article" date="2016" name="Nat. Commun.">
        <title>Thousands of microbial genomes shed light on interconnected biogeochemical processes in an aquifer system.</title>
        <authorList>
            <person name="Anantharaman K."/>
            <person name="Brown C.T."/>
            <person name="Hug L.A."/>
            <person name="Sharon I."/>
            <person name="Castelle C.J."/>
            <person name="Probst A.J."/>
            <person name="Thomas B.C."/>
            <person name="Singh A."/>
            <person name="Wilkins M.J."/>
            <person name="Karaoz U."/>
            <person name="Brodie E.L."/>
            <person name="Williams K.H."/>
            <person name="Hubbard S.S."/>
            <person name="Banfield J.F."/>
        </authorList>
    </citation>
    <scope>NUCLEOTIDE SEQUENCE [LARGE SCALE GENOMIC DNA]</scope>
</reference>
<organism evidence="2 3">
    <name type="scientific">Candidatus Colwellbacteria bacterium RBG_13_48_8</name>
    <dbReference type="NCBI Taxonomy" id="1797685"/>
    <lineage>
        <taxon>Bacteria</taxon>
        <taxon>Candidatus Colwelliibacteriota</taxon>
    </lineage>
</organism>
<protein>
    <recommendedName>
        <fullName evidence="1">AAA+ ATPase domain-containing protein</fullName>
    </recommendedName>
</protein>
<comment type="caution">
    <text evidence="2">The sequence shown here is derived from an EMBL/GenBank/DDBJ whole genome shotgun (WGS) entry which is preliminary data.</text>
</comment>
<dbReference type="InterPro" id="IPR050238">
    <property type="entry name" value="DNA_Rep/Repair_Clamp_Loader"/>
</dbReference>
<dbReference type="AlphaFoldDB" id="A0A1G1YXH3"/>
<dbReference type="SMART" id="SM00382">
    <property type="entry name" value="AAA"/>
    <property type="match status" value="1"/>
</dbReference>
<dbReference type="GO" id="GO:0006261">
    <property type="term" value="P:DNA-templated DNA replication"/>
    <property type="evidence" value="ECO:0007669"/>
    <property type="project" value="TreeGrafter"/>
</dbReference>